<dbReference type="GO" id="GO:0006508">
    <property type="term" value="P:proteolysis"/>
    <property type="evidence" value="ECO:0007669"/>
    <property type="project" value="UniProtKB-KW"/>
</dbReference>
<dbReference type="SMART" id="SM00020">
    <property type="entry name" value="Tryp_SPc"/>
    <property type="match status" value="1"/>
</dbReference>
<keyword evidence="3 6" id="KW-0378">Hydrolase</keyword>
<evidence type="ECO:0000259" key="8">
    <source>
        <dbReference type="PROSITE" id="PS50240"/>
    </source>
</evidence>
<evidence type="ECO:0000313" key="9">
    <source>
        <dbReference type="EMBL" id="RXM35674.1"/>
    </source>
</evidence>
<reference evidence="9 10" key="1">
    <citation type="submission" date="2019-01" db="EMBL/GenBank/DDBJ databases">
        <title>Draft Genome and Complete Hox-Cluster Characterization of the Sterlet Sturgeon (Acipenser ruthenus).</title>
        <authorList>
            <person name="Wei Q."/>
        </authorList>
    </citation>
    <scope>NUCLEOTIDE SEQUENCE [LARGE SCALE GENOMIC DNA]</scope>
    <source>
        <strain evidence="9">WHYD16114868_AA</strain>
        <tissue evidence="9">Blood</tissue>
    </source>
</reference>
<dbReference type="GO" id="GO:0006281">
    <property type="term" value="P:DNA repair"/>
    <property type="evidence" value="ECO:0007669"/>
    <property type="project" value="UniProtKB-ARBA"/>
</dbReference>
<accession>A0A444UKL2</accession>
<dbReference type="PROSITE" id="PS00135">
    <property type="entry name" value="TRYPSIN_SER"/>
    <property type="match status" value="1"/>
</dbReference>
<dbReference type="InterPro" id="IPR011335">
    <property type="entry name" value="Restrct_endonuc-II-like"/>
</dbReference>
<dbReference type="InterPro" id="IPR009003">
    <property type="entry name" value="Peptidase_S1_PA"/>
</dbReference>
<dbReference type="Gene3D" id="3.40.50.10130">
    <property type="match status" value="1"/>
</dbReference>
<feature type="compositionally biased region" description="Basic and acidic residues" evidence="7">
    <location>
        <begin position="78"/>
        <end position="104"/>
    </location>
</feature>
<dbReference type="PANTHER" id="PTHR24271">
    <property type="entry name" value="KALLIKREIN-RELATED"/>
    <property type="match status" value="1"/>
</dbReference>
<dbReference type="SUPFAM" id="SSF52980">
    <property type="entry name" value="Restriction endonuclease-like"/>
    <property type="match status" value="1"/>
</dbReference>
<evidence type="ECO:0000313" key="10">
    <source>
        <dbReference type="Proteomes" id="UP000289886"/>
    </source>
</evidence>
<dbReference type="InterPro" id="IPR033116">
    <property type="entry name" value="TRYPSIN_SER"/>
</dbReference>
<dbReference type="InterPro" id="IPR018114">
    <property type="entry name" value="TRYPSIN_HIS"/>
</dbReference>
<dbReference type="InterPro" id="IPR001254">
    <property type="entry name" value="Trypsin_dom"/>
</dbReference>
<dbReference type="EMBL" id="SCEB01214380">
    <property type="protein sequence ID" value="RXM35674.1"/>
    <property type="molecule type" value="Genomic_DNA"/>
</dbReference>
<feature type="domain" description="Peptidase S1" evidence="8">
    <location>
        <begin position="278"/>
        <end position="501"/>
    </location>
</feature>
<protein>
    <submittedName>
        <fullName evidence="9">Mast cell protease 1A</fullName>
    </submittedName>
</protein>
<dbReference type="InterPro" id="IPR043504">
    <property type="entry name" value="Peptidase_S1_PA_chymotrypsin"/>
</dbReference>
<sequence>MEKKKFNIPLEDSIYTKEPTPVKSLFKSSKSNDDDTSVSKKSAQSTMVPDGQPLSYSEFIVQGKVPPLSLGVLEPHKIETGERGTHGGGGEGKRNKEPSGRETGNDGTATVRERSPGAKAAHIEKQEVRATLEGNQRAGTLSEGKWDTQREGMVSSSIPKPLGTGNSILVSPRQRGNPLLKFVRNVPWEFGDVVPDYILGQTTCALFLSPEEAGRYLETYKSYEKKPADLLKERVEQDFLSMVTDCLTTVKSVNKTDTLTLLATFSSVTLLGAFNTSIIGGRAAKPHSRPYMASLQIDSRHMCGGFLVREDFVLTAAHCYTDRALTVVLGAHNLKVKEKSQQKIQVKQFYKHKLNTLNKYDFDVMLLKLATNATLNNKVKVIGLPKKNGDIPAKTKCTVAGWGKKHATGEAENVLQEVTVVIENRNDCKKVWKKYVNNRMICTNFTGQKGICQGDSGGPLLCNTKAQGIAAFTGQDCEDRTYPQVYMKIASFIPWINEIME</sequence>
<evidence type="ECO:0000256" key="5">
    <source>
        <dbReference type="ARBA" id="ARBA00023157"/>
    </source>
</evidence>
<keyword evidence="1 6" id="KW-0645">Protease</keyword>
<evidence type="ECO:0000256" key="2">
    <source>
        <dbReference type="ARBA" id="ARBA00022729"/>
    </source>
</evidence>
<feature type="region of interest" description="Disordered" evidence="7">
    <location>
        <begin position="1"/>
        <end position="52"/>
    </location>
</feature>
<name>A0A444UKL2_ACIRT</name>
<dbReference type="InterPro" id="IPR001314">
    <property type="entry name" value="Peptidase_S1A"/>
</dbReference>
<gene>
    <name evidence="9" type="ORF">EOD39_12723</name>
</gene>
<comment type="caution">
    <text evidence="9">The sequence shown here is derived from an EMBL/GenBank/DDBJ whole genome shotgun (WGS) entry which is preliminary data.</text>
</comment>
<evidence type="ECO:0000256" key="4">
    <source>
        <dbReference type="ARBA" id="ARBA00022825"/>
    </source>
</evidence>
<dbReference type="PRINTS" id="PR00722">
    <property type="entry name" value="CHYMOTRYPSIN"/>
</dbReference>
<dbReference type="CDD" id="cd22325">
    <property type="entry name" value="ERCC1_C-like"/>
    <property type="match status" value="1"/>
</dbReference>
<dbReference type="Gene3D" id="2.40.10.10">
    <property type="entry name" value="Trypsin-like serine proteases"/>
    <property type="match status" value="2"/>
</dbReference>
<evidence type="ECO:0000256" key="7">
    <source>
        <dbReference type="SAM" id="MobiDB-lite"/>
    </source>
</evidence>
<dbReference type="PANTHER" id="PTHR24271:SF80">
    <property type="entry name" value="GRANZYME 3, TANDEM DUPLICATE 1-RELATED"/>
    <property type="match status" value="1"/>
</dbReference>
<dbReference type="Pfam" id="PF00089">
    <property type="entry name" value="Trypsin"/>
    <property type="match status" value="1"/>
</dbReference>
<feature type="compositionally biased region" description="Basic and acidic residues" evidence="7">
    <location>
        <begin position="111"/>
        <end position="130"/>
    </location>
</feature>
<keyword evidence="4 6" id="KW-0720">Serine protease</keyword>
<evidence type="ECO:0000256" key="3">
    <source>
        <dbReference type="ARBA" id="ARBA00022801"/>
    </source>
</evidence>
<organism evidence="9 10">
    <name type="scientific">Acipenser ruthenus</name>
    <name type="common">Sterlet sturgeon</name>
    <dbReference type="NCBI Taxonomy" id="7906"/>
    <lineage>
        <taxon>Eukaryota</taxon>
        <taxon>Metazoa</taxon>
        <taxon>Chordata</taxon>
        <taxon>Craniata</taxon>
        <taxon>Vertebrata</taxon>
        <taxon>Euteleostomi</taxon>
        <taxon>Actinopterygii</taxon>
        <taxon>Chondrostei</taxon>
        <taxon>Acipenseriformes</taxon>
        <taxon>Acipenseridae</taxon>
        <taxon>Acipenser</taxon>
    </lineage>
</organism>
<dbReference type="AlphaFoldDB" id="A0A444UKL2"/>
<evidence type="ECO:0000256" key="6">
    <source>
        <dbReference type="RuleBase" id="RU363034"/>
    </source>
</evidence>
<dbReference type="CDD" id="cd00190">
    <property type="entry name" value="Tryp_SPc"/>
    <property type="match status" value="1"/>
</dbReference>
<evidence type="ECO:0000256" key="1">
    <source>
        <dbReference type="ARBA" id="ARBA00022670"/>
    </source>
</evidence>
<dbReference type="Proteomes" id="UP000289886">
    <property type="component" value="Unassembled WGS sequence"/>
</dbReference>
<feature type="compositionally biased region" description="Polar residues" evidence="7">
    <location>
        <begin position="154"/>
        <end position="169"/>
    </location>
</feature>
<dbReference type="Pfam" id="PF03834">
    <property type="entry name" value="Rad10"/>
    <property type="match status" value="1"/>
</dbReference>
<keyword evidence="2" id="KW-0732">Signal</keyword>
<proteinExistence type="predicted"/>
<keyword evidence="10" id="KW-1185">Reference proteome</keyword>
<dbReference type="GO" id="GO:0004252">
    <property type="term" value="F:serine-type endopeptidase activity"/>
    <property type="evidence" value="ECO:0007669"/>
    <property type="project" value="InterPro"/>
</dbReference>
<dbReference type="PROSITE" id="PS00134">
    <property type="entry name" value="TRYPSIN_HIS"/>
    <property type="match status" value="1"/>
</dbReference>
<keyword evidence="5" id="KW-1015">Disulfide bond</keyword>
<feature type="region of interest" description="Disordered" evidence="7">
    <location>
        <begin position="78"/>
        <end position="170"/>
    </location>
</feature>
<dbReference type="InterPro" id="IPR047260">
    <property type="entry name" value="ERCC1-like_central_dom"/>
</dbReference>
<dbReference type="SUPFAM" id="SSF50494">
    <property type="entry name" value="Trypsin-like serine proteases"/>
    <property type="match status" value="1"/>
</dbReference>
<dbReference type="PROSITE" id="PS50240">
    <property type="entry name" value="TRYPSIN_DOM"/>
    <property type="match status" value="1"/>
</dbReference>
<dbReference type="FunFam" id="2.40.10.10:FF:000120">
    <property type="entry name" value="Putative serine protease"/>
    <property type="match status" value="1"/>
</dbReference>